<proteinExistence type="predicted"/>
<comment type="caution">
    <text evidence="1">The sequence shown here is derived from an EMBL/GenBank/DDBJ whole genome shotgun (WGS) entry which is preliminary data.</text>
</comment>
<evidence type="ECO:0000313" key="1">
    <source>
        <dbReference type="EMBL" id="CAG9184090.1"/>
    </source>
</evidence>
<accession>A0ABM8XUP0</accession>
<protein>
    <recommendedName>
        <fullName evidence="3">Secreted protein</fullName>
    </recommendedName>
</protein>
<organism evidence="1 2">
    <name type="scientific">Cupriavidus pampae</name>
    <dbReference type="NCBI Taxonomy" id="659251"/>
    <lineage>
        <taxon>Bacteria</taxon>
        <taxon>Pseudomonadati</taxon>
        <taxon>Pseudomonadota</taxon>
        <taxon>Betaproteobacteria</taxon>
        <taxon>Burkholderiales</taxon>
        <taxon>Burkholderiaceae</taxon>
        <taxon>Cupriavidus</taxon>
    </lineage>
</organism>
<gene>
    <name evidence="1" type="ORF">LMG32289_05506</name>
</gene>
<dbReference type="EMBL" id="CAJZAG010000012">
    <property type="protein sequence ID" value="CAG9184090.1"/>
    <property type="molecule type" value="Genomic_DNA"/>
</dbReference>
<evidence type="ECO:0000313" key="2">
    <source>
        <dbReference type="Proteomes" id="UP000706525"/>
    </source>
</evidence>
<sequence length="89" mass="9583">MALKRPYPTSFPIPTMARSRPLHPVKLVLLCAITGTCMALLLCGLGQSEPVTDAVQHEVRCLRAHTPDAAFGLARALCRADVPGFSAQR</sequence>
<name>A0ABM8XUP0_9BURK</name>
<evidence type="ECO:0008006" key="3">
    <source>
        <dbReference type="Google" id="ProtNLM"/>
    </source>
</evidence>
<dbReference type="Proteomes" id="UP000706525">
    <property type="component" value="Unassembled WGS sequence"/>
</dbReference>
<keyword evidence="2" id="KW-1185">Reference proteome</keyword>
<reference evidence="1 2" key="1">
    <citation type="submission" date="2021-08" db="EMBL/GenBank/DDBJ databases">
        <authorList>
            <person name="Peeters C."/>
        </authorList>
    </citation>
    <scope>NUCLEOTIDE SEQUENCE [LARGE SCALE GENOMIC DNA]</scope>
    <source>
        <strain evidence="1 2">LMG 32289</strain>
    </source>
</reference>